<name>A0A2P2IJX1_RHIMU</name>
<proteinExistence type="predicted"/>
<accession>A0A2P2IJX1</accession>
<dbReference type="EMBL" id="GGEC01001041">
    <property type="protein sequence ID" value="MBW81524.1"/>
    <property type="molecule type" value="Transcribed_RNA"/>
</dbReference>
<dbReference type="AlphaFoldDB" id="A0A2P2IJX1"/>
<organism evidence="1">
    <name type="scientific">Rhizophora mucronata</name>
    <name type="common">Asiatic mangrove</name>
    <dbReference type="NCBI Taxonomy" id="61149"/>
    <lineage>
        <taxon>Eukaryota</taxon>
        <taxon>Viridiplantae</taxon>
        <taxon>Streptophyta</taxon>
        <taxon>Embryophyta</taxon>
        <taxon>Tracheophyta</taxon>
        <taxon>Spermatophyta</taxon>
        <taxon>Magnoliopsida</taxon>
        <taxon>eudicotyledons</taxon>
        <taxon>Gunneridae</taxon>
        <taxon>Pentapetalae</taxon>
        <taxon>rosids</taxon>
        <taxon>fabids</taxon>
        <taxon>Malpighiales</taxon>
        <taxon>Rhizophoraceae</taxon>
        <taxon>Rhizophora</taxon>
    </lineage>
</organism>
<protein>
    <submittedName>
        <fullName evidence="1">Uncharacterized protein</fullName>
    </submittedName>
</protein>
<evidence type="ECO:0000313" key="1">
    <source>
        <dbReference type="EMBL" id="MBW81524.1"/>
    </source>
</evidence>
<reference evidence="1" key="1">
    <citation type="submission" date="2018-02" db="EMBL/GenBank/DDBJ databases">
        <title>Rhizophora mucronata_Transcriptome.</title>
        <authorList>
            <person name="Meera S.P."/>
            <person name="Sreeshan A."/>
            <person name="Augustine A."/>
        </authorList>
    </citation>
    <scope>NUCLEOTIDE SEQUENCE</scope>
    <source>
        <tissue evidence="1">Leaf</tissue>
    </source>
</reference>
<sequence length="21" mass="2651">MSDWIENSCYYFLSIRYNKFA</sequence>